<dbReference type="InterPro" id="IPR001631">
    <property type="entry name" value="TopoI"/>
</dbReference>
<reference evidence="9 10" key="1">
    <citation type="submission" date="2018-05" db="EMBL/GenBank/DDBJ databases">
        <title>complete genome sequence of Aquabacterium olei NBRC 110486.</title>
        <authorList>
            <person name="Tang B."/>
            <person name="Chang J."/>
            <person name="Zhang L."/>
            <person name="Yang H."/>
        </authorList>
    </citation>
    <scope>NUCLEOTIDE SEQUENCE [LARGE SCALE GENOMIC DNA]</scope>
    <source>
        <strain evidence="9 10">NBRC 110486</strain>
    </source>
</reference>
<keyword evidence="5" id="KW-0238">DNA-binding</keyword>
<evidence type="ECO:0000256" key="5">
    <source>
        <dbReference type="ARBA" id="ARBA00023125"/>
    </source>
</evidence>
<dbReference type="SUPFAM" id="SSF56349">
    <property type="entry name" value="DNA breaking-rejoining enzymes"/>
    <property type="match status" value="1"/>
</dbReference>
<feature type="domain" description="DNA topoisomerase IB N-terminal" evidence="8">
    <location>
        <begin position="46"/>
        <end position="99"/>
    </location>
</feature>
<keyword evidence="10" id="KW-1185">Reference proteome</keyword>
<evidence type="ECO:0000256" key="4">
    <source>
        <dbReference type="ARBA" id="ARBA00023029"/>
    </source>
</evidence>
<evidence type="ECO:0000313" key="10">
    <source>
        <dbReference type="Proteomes" id="UP000244892"/>
    </source>
</evidence>
<comment type="catalytic activity">
    <reaction evidence="1">
        <text>ATP-independent breakage of single-stranded DNA, followed by passage and rejoining.</text>
        <dbReference type="EC" id="5.6.2.1"/>
    </reaction>
</comment>
<keyword evidence="4" id="KW-0799">Topoisomerase</keyword>
<dbReference type="Proteomes" id="UP000244892">
    <property type="component" value="Chromosome"/>
</dbReference>
<evidence type="ECO:0000256" key="2">
    <source>
        <dbReference type="ARBA" id="ARBA00006645"/>
    </source>
</evidence>
<comment type="similarity">
    <text evidence="2">Belongs to the type IB topoisomerase family.</text>
</comment>
<evidence type="ECO:0000256" key="3">
    <source>
        <dbReference type="ARBA" id="ARBA00012891"/>
    </source>
</evidence>
<dbReference type="Gene3D" id="3.30.66.10">
    <property type="entry name" value="DNA topoisomerase I domain"/>
    <property type="match status" value="1"/>
</dbReference>
<dbReference type="PROSITE" id="PS52038">
    <property type="entry name" value="TOPO_IB_2"/>
    <property type="match status" value="1"/>
</dbReference>
<protein>
    <recommendedName>
        <fullName evidence="3">DNA topoisomerase</fullName>
        <ecNumber evidence="3">5.6.2.1</ecNumber>
    </recommendedName>
</protein>
<keyword evidence="6 9" id="KW-0413">Isomerase</keyword>
<dbReference type="Gene3D" id="1.10.132.120">
    <property type="match status" value="1"/>
</dbReference>
<evidence type="ECO:0000259" key="7">
    <source>
        <dbReference type="Pfam" id="PF01028"/>
    </source>
</evidence>
<dbReference type="EC" id="5.6.2.1" evidence="3"/>
<evidence type="ECO:0000313" key="9">
    <source>
        <dbReference type="EMBL" id="AWI52636.1"/>
    </source>
</evidence>
<dbReference type="KEGG" id="aon:DEH84_03800"/>
<dbReference type="PRINTS" id="PR00416">
    <property type="entry name" value="EUTPISMRASEI"/>
</dbReference>
<name>A0A2U8FQP7_9BURK</name>
<evidence type="ECO:0000259" key="8">
    <source>
        <dbReference type="Pfam" id="PF21338"/>
    </source>
</evidence>
<dbReference type="SUPFAM" id="SSF55869">
    <property type="entry name" value="DNA topoisomerase I domain"/>
    <property type="match status" value="1"/>
</dbReference>
<feature type="domain" description="DNA topoisomerase I catalytic core eukaryotic-type" evidence="7">
    <location>
        <begin position="111"/>
        <end position="316"/>
    </location>
</feature>
<dbReference type="GO" id="GO:0006265">
    <property type="term" value="P:DNA topological change"/>
    <property type="evidence" value="ECO:0007669"/>
    <property type="project" value="InterPro"/>
</dbReference>
<evidence type="ECO:0000256" key="1">
    <source>
        <dbReference type="ARBA" id="ARBA00000213"/>
    </source>
</evidence>
<evidence type="ECO:0000256" key="6">
    <source>
        <dbReference type="ARBA" id="ARBA00023235"/>
    </source>
</evidence>
<dbReference type="InterPro" id="IPR011010">
    <property type="entry name" value="DNA_brk_join_enz"/>
</dbReference>
<dbReference type="InterPro" id="IPR035447">
    <property type="entry name" value="DNA_topo_I_N_sf"/>
</dbReference>
<dbReference type="InterPro" id="IPR013500">
    <property type="entry name" value="TopoI_cat_euk"/>
</dbReference>
<dbReference type="Pfam" id="PF21338">
    <property type="entry name" value="Top1B_N_bact"/>
    <property type="match status" value="1"/>
</dbReference>
<dbReference type="AlphaFoldDB" id="A0A2U8FQP7"/>
<accession>A0A2U8FQP7</accession>
<dbReference type="InterPro" id="IPR049331">
    <property type="entry name" value="Top1B_N_bact"/>
</dbReference>
<sequence length="362" mass="39799">MPPSDSPCEAEPPRTAAEAREVAEAADLVYVDDRDEGIRRVRRGGGFAYRAPDGHWLTERASADRATLARIRSLAIPPAYEDVWICPLADGHLQATGRDARGRKQYRYHARWRQVRDSDKFGRMAAFGEALPGLRARVDEDLAPGGGGAPGRTAVLAALVRLLDRTRLRVGNDAYARDNRSYGLSTLRQRHVEVEGHRVRLHFRGKSGVWHDVALQDRRVARVLRRCQSLPGQTLFQYTDAGGARHAIGSAEVNAYIRAVSGGDFTAKDFRTWHGSVLAWSLLVPRSPEAPDAPLVPALREVAKALGNTVAVCRKAYVHPDVLRCAECRQWPASAAWAPVQGLSEDEQGLLAFLRAQVATPA</sequence>
<gene>
    <name evidence="9" type="ORF">DEH84_03800</name>
</gene>
<dbReference type="Gene3D" id="3.90.15.10">
    <property type="entry name" value="Topoisomerase I, Chain A, domain 3"/>
    <property type="match status" value="1"/>
</dbReference>
<dbReference type="InterPro" id="IPR014711">
    <property type="entry name" value="TopoI_cat_a-hlx-sub_euk"/>
</dbReference>
<dbReference type="RefSeq" id="WP_109034903.1">
    <property type="nucleotide sequence ID" value="NZ_CP029210.1"/>
</dbReference>
<dbReference type="GO" id="GO:0003677">
    <property type="term" value="F:DNA binding"/>
    <property type="evidence" value="ECO:0007669"/>
    <property type="project" value="UniProtKB-KW"/>
</dbReference>
<dbReference type="GO" id="GO:0003917">
    <property type="term" value="F:DNA topoisomerase type I (single strand cut, ATP-independent) activity"/>
    <property type="evidence" value="ECO:0007669"/>
    <property type="project" value="UniProtKB-EC"/>
</dbReference>
<proteinExistence type="inferred from homology"/>
<dbReference type="OrthoDB" id="9778962at2"/>
<organism evidence="9 10">
    <name type="scientific">Aquabacterium olei</name>
    <dbReference type="NCBI Taxonomy" id="1296669"/>
    <lineage>
        <taxon>Bacteria</taxon>
        <taxon>Pseudomonadati</taxon>
        <taxon>Pseudomonadota</taxon>
        <taxon>Betaproteobacteria</taxon>
        <taxon>Burkholderiales</taxon>
        <taxon>Aquabacterium</taxon>
    </lineage>
</organism>
<dbReference type="Pfam" id="PF01028">
    <property type="entry name" value="Topoisom_I"/>
    <property type="match status" value="1"/>
</dbReference>
<dbReference type="EMBL" id="CP029210">
    <property type="protein sequence ID" value="AWI52636.1"/>
    <property type="molecule type" value="Genomic_DNA"/>
</dbReference>